<evidence type="ECO:0000259" key="12">
    <source>
        <dbReference type="Pfam" id="PF02866"/>
    </source>
</evidence>
<keyword evidence="4 6" id="KW-0520">NAD</keyword>
<dbReference type="HAMAP" id="MF_01517">
    <property type="entry name" value="Malate_dehydrog_2"/>
    <property type="match status" value="1"/>
</dbReference>
<dbReference type="GO" id="GO:0006099">
    <property type="term" value="P:tricarboxylic acid cycle"/>
    <property type="evidence" value="ECO:0007669"/>
    <property type="project" value="UniProtKB-UniRule"/>
</dbReference>
<evidence type="ECO:0000313" key="13">
    <source>
        <dbReference type="EMBL" id="PCI78078.1"/>
    </source>
</evidence>
<dbReference type="Pfam" id="PF02866">
    <property type="entry name" value="Ldh_1_C"/>
    <property type="match status" value="1"/>
</dbReference>
<dbReference type="FunFam" id="3.40.50.720:FF:000010">
    <property type="entry name" value="Malate dehydrogenase"/>
    <property type="match status" value="1"/>
</dbReference>
<gene>
    <name evidence="6" type="primary">mdh</name>
    <name evidence="13" type="ORF">COB21_01945</name>
</gene>
<comment type="caution">
    <text evidence="13">The sequence shown here is derived from an EMBL/GenBank/DDBJ whole genome shotgun (WGS) entry which is preliminary data.</text>
</comment>
<comment type="catalytic activity">
    <reaction evidence="5 6 10">
        <text>(S)-malate + NAD(+) = oxaloacetate + NADH + H(+)</text>
        <dbReference type="Rhea" id="RHEA:21432"/>
        <dbReference type="ChEBI" id="CHEBI:15378"/>
        <dbReference type="ChEBI" id="CHEBI:15589"/>
        <dbReference type="ChEBI" id="CHEBI:16452"/>
        <dbReference type="ChEBI" id="CHEBI:57540"/>
        <dbReference type="ChEBI" id="CHEBI:57945"/>
        <dbReference type="EC" id="1.1.1.37"/>
    </reaction>
</comment>
<feature type="binding site" evidence="9">
    <location>
        <position position="42"/>
    </location>
    <ligand>
        <name>NAD(+)</name>
        <dbReference type="ChEBI" id="CHEBI:57540"/>
    </ligand>
</feature>
<dbReference type="GO" id="GO:0006108">
    <property type="term" value="P:malate metabolic process"/>
    <property type="evidence" value="ECO:0007669"/>
    <property type="project" value="InterPro"/>
</dbReference>
<evidence type="ECO:0000259" key="11">
    <source>
        <dbReference type="Pfam" id="PF00056"/>
    </source>
</evidence>
<dbReference type="PANTHER" id="PTHR23382">
    <property type="entry name" value="MALATE DEHYDROGENASE"/>
    <property type="match status" value="1"/>
</dbReference>
<dbReference type="InterPro" id="IPR022383">
    <property type="entry name" value="Lactate/malate_DH_C"/>
</dbReference>
<dbReference type="SUPFAM" id="SSF56327">
    <property type="entry name" value="LDH C-terminal domain-like"/>
    <property type="match status" value="1"/>
</dbReference>
<dbReference type="EC" id="1.1.1.37" evidence="2 6"/>
<dbReference type="Gene3D" id="3.40.50.720">
    <property type="entry name" value="NAD(P)-binding Rossmann-like Domain"/>
    <property type="match status" value="1"/>
</dbReference>
<evidence type="ECO:0000256" key="4">
    <source>
        <dbReference type="ARBA" id="ARBA00023027"/>
    </source>
</evidence>
<feature type="binding site" evidence="6 9">
    <location>
        <position position="105"/>
    </location>
    <ligand>
        <name>NAD(+)</name>
        <dbReference type="ChEBI" id="CHEBI:57540"/>
    </ligand>
</feature>
<evidence type="ECO:0000256" key="10">
    <source>
        <dbReference type="RuleBase" id="RU000422"/>
    </source>
</evidence>
<dbReference type="AlphaFoldDB" id="A0A2A4X615"/>
<dbReference type="PROSITE" id="PS00068">
    <property type="entry name" value="MDH"/>
    <property type="match status" value="1"/>
</dbReference>
<feature type="domain" description="Lactate/malate dehydrogenase N-terminal" evidence="11">
    <location>
        <begin position="5"/>
        <end position="151"/>
    </location>
</feature>
<dbReference type="InterPro" id="IPR015955">
    <property type="entry name" value="Lactate_DH/Glyco_Ohase_4_C"/>
</dbReference>
<accession>A0A2A4X615</accession>
<evidence type="ECO:0000256" key="9">
    <source>
        <dbReference type="PIRSR" id="PIRSR000102-3"/>
    </source>
</evidence>
<evidence type="ECO:0000256" key="2">
    <source>
        <dbReference type="ARBA" id="ARBA00012995"/>
    </source>
</evidence>
<dbReference type="NCBIfam" id="TIGR01759">
    <property type="entry name" value="MalateDH-SF1"/>
    <property type="match status" value="1"/>
</dbReference>
<feature type="binding site" evidence="6">
    <location>
        <begin position="11"/>
        <end position="17"/>
    </location>
    <ligand>
        <name>NAD(+)</name>
        <dbReference type="ChEBI" id="CHEBI:57540"/>
    </ligand>
</feature>
<dbReference type="EMBL" id="NVUK01000009">
    <property type="protein sequence ID" value="PCI78078.1"/>
    <property type="molecule type" value="Genomic_DNA"/>
</dbReference>
<dbReference type="Proteomes" id="UP000218775">
    <property type="component" value="Unassembled WGS sequence"/>
</dbReference>
<sequence length="330" mass="35742">MQGACKVAVTGALGQIAYSLIFRIASGQLLGSNQKIILSLLDVAGANKSAEGLIMELHDCAFPLLESVSYSSDPYEGFKGADIAILIGAKPRGPGMERVELLKTNGKIFIDQGKALGEVASKEVKVLVVGNPCNTNALICMHHAKGINKNQFSCMTMLDQHRAEHQIALKAGVDITAVTNLAVWGNHSLTQVPDFSHALIEDKPMASVILDHAWMETEFLSAVRERGSKVIDARGKSSAASAANAIVDHIRAMMVPTEDNRWFSSGVYSEKNPYGVEEGLFFSFPLTSAGNGQWSFVEGLTITPFLAEQIKASEKELINEREMVKHLLEN</sequence>
<dbReference type="NCBIfam" id="NF003916">
    <property type="entry name" value="PRK05442.1"/>
    <property type="match status" value="1"/>
</dbReference>
<feature type="binding site" evidence="6">
    <location>
        <position position="112"/>
    </location>
    <ligand>
        <name>NAD(+)</name>
        <dbReference type="ChEBI" id="CHEBI:57540"/>
    </ligand>
</feature>
<evidence type="ECO:0000256" key="1">
    <source>
        <dbReference type="ARBA" id="ARBA00009613"/>
    </source>
</evidence>
<feature type="domain" description="Lactate/malate dehydrogenase C-terminal" evidence="12">
    <location>
        <begin position="156"/>
        <end position="326"/>
    </location>
</feature>
<evidence type="ECO:0000313" key="14">
    <source>
        <dbReference type="Proteomes" id="UP000218775"/>
    </source>
</evidence>
<feature type="binding site" evidence="6 8">
    <location>
        <position position="131"/>
    </location>
    <ligand>
        <name>substrate</name>
    </ligand>
</feature>
<keyword evidence="6 10" id="KW-0816">Tricarboxylic acid cycle</keyword>
<feature type="active site" description="Proton acceptor" evidence="6 7">
    <location>
        <position position="187"/>
    </location>
</feature>
<evidence type="ECO:0000256" key="3">
    <source>
        <dbReference type="ARBA" id="ARBA00023002"/>
    </source>
</evidence>
<protein>
    <recommendedName>
        <fullName evidence="2 6">Malate dehydrogenase</fullName>
        <ecNumber evidence="2 6">1.1.1.37</ecNumber>
    </recommendedName>
</protein>
<comment type="similarity">
    <text evidence="1 6">Belongs to the LDH/MDH superfamily. MDH type 2 family.</text>
</comment>
<dbReference type="InterPro" id="IPR001252">
    <property type="entry name" value="Malate_DH_AS"/>
</dbReference>
<dbReference type="InterPro" id="IPR001557">
    <property type="entry name" value="L-lactate/malate_DH"/>
</dbReference>
<feature type="binding site" evidence="6 8">
    <location>
        <position position="162"/>
    </location>
    <ligand>
        <name>substrate</name>
    </ligand>
</feature>
<organism evidence="13 14">
    <name type="scientific">Aerophobetes bacterium</name>
    <dbReference type="NCBI Taxonomy" id="2030807"/>
    <lineage>
        <taxon>Bacteria</taxon>
        <taxon>Candidatus Aerophobota</taxon>
    </lineage>
</organism>
<dbReference type="Gene3D" id="3.90.110.10">
    <property type="entry name" value="Lactate dehydrogenase/glycoside hydrolase, family 4, C-terminal"/>
    <property type="match status" value="1"/>
</dbReference>
<evidence type="ECO:0000256" key="8">
    <source>
        <dbReference type="PIRSR" id="PIRSR000102-2"/>
    </source>
</evidence>
<dbReference type="InterPro" id="IPR010945">
    <property type="entry name" value="Malate_DH_type2"/>
</dbReference>
<dbReference type="GO" id="GO:0030060">
    <property type="term" value="F:L-malate dehydrogenase (NAD+) activity"/>
    <property type="evidence" value="ECO:0007669"/>
    <property type="project" value="UniProtKB-UniRule"/>
</dbReference>
<evidence type="ECO:0000256" key="6">
    <source>
        <dbReference type="HAMAP-Rule" id="MF_01517"/>
    </source>
</evidence>
<dbReference type="PIRSF" id="PIRSF000102">
    <property type="entry name" value="Lac_mal_DH"/>
    <property type="match status" value="1"/>
</dbReference>
<feature type="binding site" evidence="6 8">
    <location>
        <position position="92"/>
    </location>
    <ligand>
        <name>substrate</name>
    </ligand>
</feature>
<evidence type="ECO:0000256" key="5">
    <source>
        <dbReference type="ARBA" id="ARBA00048313"/>
    </source>
</evidence>
<reference evidence="14" key="1">
    <citation type="submission" date="2017-08" db="EMBL/GenBank/DDBJ databases">
        <title>A dynamic microbial community with high functional redundancy inhabits the cold, oxic subseafloor aquifer.</title>
        <authorList>
            <person name="Tully B.J."/>
            <person name="Wheat C.G."/>
            <person name="Glazer B.T."/>
            <person name="Huber J.A."/>
        </authorList>
    </citation>
    <scope>NUCLEOTIDE SEQUENCE [LARGE SCALE GENOMIC DNA]</scope>
</reference>
<comment type="function">
    <text evidence="6">Catalyzes the reversible oxidation of malate to oxaloacetate.</text>
</comment>
<dbReference type="InterPro" id="IPR001236">
    <property type="entry name" value="Lactate/malate_DH_N"/>
</dbReference>
<dbReference type="InterPro" id="IPR036291">
    <property type="entry name" value="NAD(P)-bd_dom_sf"/>
</dbReference>
<evidence type="ECO:0000256" key="7">
    <source>
        <dbReference type="PIRSR" id="PIRSR000102-1"/>
    </source>
</evidence>
<feature type="binding site" evidence="6 8">
    <location>
        <position position="98"/>
    </location>
    <ligand>
        <name>substrate</name>
    </ligand>
</feature>
<proteinExistence type="inferred from homology"/>
<keyword evidence="3 6" id="KW-0560">Oxidoreductase</keyword>
<dbReference type="SUPFAM" id="SSF51735">
    <property type="entry name" value="NAD(P)-binding Rossmann-fold domains"/>
    <property type="match status" value="1"/>
</dbReference>
<dbReference type="FunFam" id="3.90.110.10:FF:000002">
    <property type="entry name" value="Malate dehydrogenase"/>
    <property type="match status" value="1"/>
</dbReference>
<feature type="binding site" evidence="6 9">
    <location>
        <begin position="129"/>
        <end position="131"/>
    </location>
    <ligand>
        <name>NAD(+)</name>
        <dbReference type="ChEBI" id="CHEBI:57540"/>
    </ligand>
</feature>
<dbReference type="Pfam" id="PF00056">
    <property type="entry name" value="Ldh_1_N"/>
    <property type="match status" value="1"/>
</dbReference>
<name>A0A2A4X615_UNCAE</name>